<dbReference type="Pfam" id="PF04754">
    <property type="entry name" value="Transposase_31"/>
    <property type="match status" value="1"/>
</dbReference>
<evidence type="ECO:0000256" key="1">
    <source>
        <dbReference type="PROSITE-ProRule" id="PRU00278"/>
    </source>
</evidence>
<keyword evidence="1" id="KW-0697">Rotamase</keyword>
<organism evidence="4">
    <name type="scientific">Candidatus Kentrum sp. SD</name>
    <dbReference type="NCBI Taxonomy" id="2126332"/>
    <lineage>
        <taxon>Bacteria</taxon>
        <taxon>Pseudomonadati</taxon>
        <taxon>Pseudomonadota</taxon>
        <taxon>Gammaproteobacteria</taxon>
        <taxon>Candidatus Kentrum</taxon>
    </lineage>
</organism>
<dbReference type="InterPro" id="IPR046357">
    <property type="entry name" value="PPIase_dom_sf"/>
</dbReference>
<reference evidence="4" key="1">
    <citation type="submission" date="2019-02" db="EMBL/GenBank/DDBJ databases">
        <authorList>
            <person name="Gruber-Vodicka R. H."/>
            <person name="Seah K. B. B."/>
        </authorList>
    </citation>
    <scope>NUCLEOTIDE SEQUENCE</scope>
    <source>
        <strain evidence="4">BECK_S127</strain>
        <strain evidence="3">BECK_S1320</strain>
    </source>
</reference>
<name>A0A451BMF0_9GAMM</name>
<dbReference type="InterPro" id="IPR006842">
    <property type="entry name" value="Transposase_31"/>
</dbReference>
<dbReference type="EMBL" id="CAADHB010000051">
    <property type="protein sequence ID" value="VFK79472.1"/>
    <property type="molecule type" value="Genomic_DNA"/>
</dbReference>
<dbReference type="InterPro" id="IPR000297">
    <property type="entry name" value="PPIase_PpiC"/>
</dbReference>
<evidence type="ECO:0000313" key="3">
    <source>
        <dbReference type="EMBL" id="VFK48464.1"/>
    </source>
</evidence>
<protein>
    <submittedName>
        <fullName evidence="4">PPIC-type PPIASE domain-containing protein</fullName>
    </submittedName>
</protein>
<evidence type="ECO:0000313" key="4">
    <source>
        <dbReference type="EMBL" id="VFK79472.1"/>
    </source>
</evidence>
<dbReference type="EMBL" id="CAADFU010000125">
    <property type="protein sequence ID" value="VFK48464.1"/>
    <property type="molecule type" value="Genomic_DNA"/>
</dbReference>
<dbReference type="PROSITE" id="PS50198">
    <property type="entry name" value="PPIC_PPIASE_2"/>
    <property type="match status" value="1"/>
</dbReference>
<gene>
    <name evidence="4" type="ORF">BECKSD772D_GA0070982_10515</name>
    <name evidence="3" type="ORF">BECKSD772E_GA0070983_11254</name>
</gene>
<accession>A0A451BMF0</accession>
<proteinExistence type="predicted"/>
<dbReference type="GO" id="GO:0003755">
    <property type="term" value="F:peptidyl-prolyl cis-trans isomerase activity"/>
    <property type="evidence" value="ECO:0007669"/>
    <property type="project" value="UniProtKB-KW"/>
</dbReference>
<sequence length="135" mass="14932">MAGHAVLVIYPENLEQNDQKPRLKRVNPTLTNIGQPHDHFLKELLSYPEQAGTLLRERLPAPVVKSLSAKPPRLVDATFVDKKLREHLSTAEQGGDPGFVSVDQLKGSIAKLAVGKPSKPFKTDLGWHIAKVEKK</sequence>
<feature type="domain" description="PpiC" evidence="2">
    <location>
        <begin position="89"/>
        <end position="134"/>
    </location>
</feature>
<dbReference type="AlphaFoldDB" id="A0A451BMF0"/>
<dbReference type="SUPFAM" id="SSF54534">
    <property type="entry name" value="FKBP-like"/>
    <property type="match status" value="1"/>
</dbReference>
<dbReference type="Gene3D" id="3.10.50.40">
    <property type="match status" value="1"/>
</dbReference>
<keyword evidence="1" id="KW-0413">Isomerase</keyword>
<evidence type="ECO:0000259" key="2">
    <source>
        <dbReference type="PROSITE" id="PS50198"/>
    </source>
</evidence>